<name>A0A1G9PQN4_9BACI</name>
<evidence type="ECO:0000313" key="2">
    <source>
        <dbReference type="EMBL" id="SDM00375.1"/>
    </source>
</evidence>
<dbReference type="AlphaFoldDB" id="A0A1G9PQN4"/>
<evidence type="ECO:0000313" key="3">
    <source>
        <dbReference type="Proteomes" id="UP000182347"/>
    </source>
</evidence>
<dbReference type="Proteomes" id="UP000182347">
    <property type="component" value="Unassembled WGS sequence"/>
</dbReference>
<feature type="transmembrane region" description="Helical" evidence="1">
    <location>
        <begin position="380"/>
        <end position="399"/>
    </location>
</feature>
<keyword evidence="3" id="KW-1185">Reference proteome</keyword>
<evidence type="ECO:0000256" key="1">
    <source>
        <dbReference type="SAM" id="Phobius"/>
    </source>
</evidence>
<accession>A0A1G9PQN4</accession>
<sequence>MFDANQFFKDRFSSHMKEISRYLRYIFTGHLVIAMLFFVSALAYYYQQWLTNMPENFPAALVIGVVFGVIAAYSPARTLLKEADMVFLLPAETKMGPYFRNAFIYSFVIQLYLLALAAAALAPLYHAARTEIGGPAYSLILLLFVLFKIWNLAASWWVLKVRDANLRMLDFISRMVLNIAAFYFFVSGENLLAGFATLLLAAIFGYDYYLSRKNGGLAWDLLIEKDNARMRSFYRLANMFTDVPHLKNQVKKRHWLVALLLKRMPLQQDRTFAYLYRITTVRSSDYLGLYLRLLIIGGLAAFFVPNIWVKIIFCLLFLYLSGFQLTSLWQHHRTVVWLDLYPVKPEWRSAALLRWMLQLMLAQTFLFGLLFLFMQLFTGLLIVWAAGAAFSYWFVNGYVKKQLA</sequence>
<feature type="transmembrane region" description="Helical" evidence="1">
    <location>
        <begin position="57"/>
        <end position="76"/>
    </location>
</feature>
<gene>
    <name evidence="2" type="ORF">SAMN05216244_1505</name>
</gene>
<feature type="transmembrane region" description="Helical" evidence="1">
    <location>
        <begin position="310"/>
        <end position="330"/>
    </location>
</feature>
<dbReference type="EMBL" id="FNHF01000001">
    <property type="protein sequence ID" value="SDM00375.1"/>
    <property type="molecule type" value="Genomic_DNA"/>
</dbReference>
<dbReference type="RefSeq" id="WP_074598155.1">
    <property type="nucleotide sequence ID" value="NZ_FNHF01000001.1"/>
</dbReference>
<protein>
    <submittedName>
        <fullName evidence="2">ABC-2 type transport system permease protein</fullName>
    </submittedName>
</protein>
<feature type="transmembrane region" description="Helical" evidence="1">
    <location>
        <begin position="351"/>
        <end position="374"/>
    </location>
</feature>
<keyword evidence="1" id="KW-0812">Transmembrane</keyword>
<organism evidence="2 3">
    <name type="scientific">Sediminibacillus halophilus</name>
    <dbReference type="NCBI Taxonomy" id="482461"/>
    <lineage>
        <taxon>Bacteria</taxon>
        <taxon>Bacillati</taxon>
        <taxon>Bacillota</taxon>
        <taxon>Bacilli</taxon>
        <taxon>Bacillales</taxon>
        <taxon>Bacillaceae</taxon>
        <taxon>Sediminibacillus</taxon>
    </lineage>
</organism>
<dbReference type="PIRSF" id="PIRSF037259">
    <property type="entry name" value="EcsB_ABC"/>
    <property type="match status" value="1"/>
</dbReference>
<feature type="transmembrane region" description="Helical" evidence="1">
    <location>
        <begin position="22"/>
        <end position="45"/>
    </location>
</feature>
<dbReference type="STRING" id="482461.SAMN05216244_1505"/>
<keyword evidence="1" id="KW-1133">Transmembrane helix</keyword>
<keyword evidence="1" id="KW-0472">Membrane</keyword>
<dbReference type="OrthoDB" id="2447941at2"/>
<dbReference type="Pfam" id="PF05975">
    <property type="entry name" value="EcsB"/>
    <property type="match status" value="1"/>
</dbReference>
<feature type="transmembrane region" description="Helical" evidence="1">
    <location>
        <begin position="286"/>
        <end position="304"/>
    </location>
</feature>
<proteinExistence type="predicted"/>
<feature type="transmembrane region" description="Helical" evidence="1">
    <location>
        <begin position="137"/>
        <end position="159"/>
    </location>
</feature>
<feature type="transmembrane region" description="Helical" evidence="1">
    <location>
        <begin position="102"/>
        <end position="125"/>
    </location>
</feature>
<dbReference type="InterPro" id="IPR010288">
    <property type="entry name" value="EcsB_ABC"/>
</dbReference>
<reference evidence="3" key="1">
    <citation type="submission" date="2016-10" db="EMBL/GenBank/DDBJ databases">
        <authorList>
            <person name="Varghese N."/>
            <person name="Submissions S."/>
        </authorList>
    </citation>
    <scope>NUCLEOTIDE SEQUENCE [LARGE SCALE GENOMIC DNA]</scope>
    <source>
        <strain evidence="3">CGMCC 1.6199</strain>
    </source>
</reference>
<dbReference type="GO" id="GO:0016020">
    <property type="term" value="C:membrane"/>
    <property type="evidence" value="ECO:0007669"/>
    <property type="project" value="InterPro"/>
</dbReference>